<protein>
    <recommendedName>
        <fullName evidence="10">Nanos-type domain-containing protein</fullName>
    </recommendedName>
</protein>
<evidence type="ECO:0000256" key="5">
    <source>
        <dbReference type="ARBA" id="ARBA00022833"/>
    </source>
</evidence>
<evidence type="ECO:0000256" key="4">
    <source>
        <dbReference type="ARBA" id="ARBA00022771"/>
    </source>
</evidence>
<organism evidence="11 12">
    <name type="scientific">Steinernema carpocapsae</name>
    <name type="common">Entomopathogenic nematode</name>
    <dbReference type="NCBI Taxonomy" id="34508"/>
    <lineage>
        <taxon>Eukaryota</taxon>
        <taxon>Metazoa</taxon>
        <taxon>Ecdysozoa</taxon>
        <taxon>Nematoda</taxon>
        <taxon>Chromadorea</taxon>
        <taxon>Rhabditida</taxon>
        <taxon>Tylenchina</taxon>
        <taxon>Panagrolaimomorpha</taxon>
        <taxon>Strongyloidoidea</taxon>
        <taxon>Steinernematidae</taxon>
        <taxon>Steinernema</taxon>
    </lineage>
</organism>
<comment type="subcellular location">
    <subcellularLocation>
        <location evidence="1">Cytoplasm</location>
    </subcellularLocation>
</comment>
<dbReference type="PANTHER" id="PTHR12887">
    <property type="entry name" value="NANOS PROTEIN"/>
    <property type="match status" value="1"/>
</dbReference>
<proteinExistence type="inferred from homology"/>
<evidence type="ECO:0000256" key="3">
    <source>
        <dbReference type="ARBA" id="ARBA00022723"/>
    </source>
</evidence>
<dbReference type="InterPro" id="IPR038129">
    <property type="entry name" value="Nanos_sf"/>
</dbReference>
<keyword evidence="6 8" id="KW-0810">Translation regulation</keyword>
<dbReference type="Pfam" id="PF05741">
    <property type="entry name" value="zf-nanos"/>
    <property type="match status" value="1"/>
</dbReference>
<dbReference type="GO" id="GO:0005737">
    <property type="term" value="C:cytoplasm"/>
    <property type="evidence" value="ECO:0007669"/>
    <property type="project" value="UniProtKB-SubCell"/>
</dbReference>
<dbReference type="Proteomes" id="UP000298663">
    <property type="component" value="Unassembled WGS sequence"/>
</dbReference>
<reference evidence="11 12" key="2">
    <citation type="journal article" date="2019" name="G3 (Bethesda)">
        <title>Hybrid Assembly of the Genome of the Entomopathogenic Nematode Steinernema carpocapsae Identifies the X-Chromosome.</title>
        <authorList>
            <person name="Serra L."/>
            <person name="Macchietto M."/>
            <person name="Macias-Munoz A."/>
            <person name="McGill C.J."/>
            <person name="Rodriguez I.M."/>
            <person name="Rodriguez B."/>
            <person name="Murad R."/>
            <person name="Mortazavi A."/>
        </authorList>
    </citation>
    <scope>NUCLEOTIDE SEQUENCE [LARGE SCALE GENOMIC DNA]</scope>
    <source>
        <strain evidence="11 12">ALL</strain>
    </source>
</reference>
<dbReference type="GO" id="GO:0006417">
    <property type="term" value="P:regulation of translation"/>
    <property type="evidence" value="ECO:0007669"/>
    <property type="project" value="UniProtKB-UniRule"/>
</dbReference>
<dbReference type="GO" id="GO:0008270">
    <property type="term" value="F:zinc ion binding"/>
    <property type="evidence" value="ECO:0007669"/>
    <property type="project" value="UniProtKB-KW"/>
</dbReference>
<evidence type="ECO:0000259" key="10">
    <source>
        <dbReference type="PROSITE" id="PS51522"/>
    </source>
</evidence>
<feature type="domain" description="Nanos-type" evidence="10">
    <location>
        <begin position="103"/>
        <end position="165"/>
    </location>
</feature>
<evidence type="ECO:0000256" key="6">
    <source>
        <dbReference type="ARBA" id="ARBA00022845"/>
    </source>
</evidence>
<reference evidence="11 12" key="1">
    <citation type="journal article" date="2015" name="Genome Biol.">
        <title>Comparative genomics of Steinernema reveals deeply conserved gene regulatory networks.</title>
        <authorList>
            <person name="Dillman A.R."/>
            <person name="Macchietto M."/>
            <person name="Porter C.F."/>
            <person name="Rogers A."/>
            <person name="Williams B."/>
            <person name="Antoshechkin I."/>
            <person name="Lee M.M."/>
            <person name="Goodwin Z."/>
            <person name="Lu X."/>
            <person name="Lewis E.E."/>
            <person name="Goodrich-Blair H."/>
            <person name="Stock S.P."/>
            <person name="Adams B.J."/>
            <person name="Sternberg P.W."/>
            <person name="Mortazavi A."/>
        </authorList>
    </citation>
    <scope>NUCLEOTIDE SEQUENCE [LARGE SCALE GENOMIC DNA]</scope>
    <source>
        <strain evidence="11 12">ALL</strain>
    </source>
</reference>
<evidence type="ECO:0000256" key="1">
    <source>
        <dbReference type="ARBA" id="ARBA00004496"/>
    </source>
</evidence>
<dbReference type="OrthoDB" id="5870823at2759"/>
<keyword evidence="3" id="KW-0479">Metal-binding</keyword>
<dbReference type="PROSITE" id="PS51522">
    <property type="entry name" value="ZF_NANOS"/>
    <property type="match status" value="1"/>
</dbReference>
<evidence type="ECO:0000256" key="9">
    <source>
        <dbReference type="SAM" id="MobiDB-lite"/>
    </source>
</evidence>
<feature type="region of interest" description="Disordered" evidence="9">
    <location>
        <begin position="1"/>
        <end position="20"/>
    </location>
</feature>
<evidence type="ECO:0000256" key="2">
    <source>
        <dbReference type="ARBA" id="ARBA00022490"/>
    </source>
</evidence>
<keyword evidence="12" id="KW-1185">Reference proteome</keyword>
<keyword evidence="2" id="KW-0963">Cytoplasm</keyword>
<dbReference type="GO" id="GO:0003723">
    <property type="term" value="F:RNA binding"/>
    <property type="evidence" value="ECO:0007669"/>
    <property type="project" value="UniProtKB-UniRule"/>
</dbReference>
<comment type="similarity">
    <text evidence="8">Belongs to the nanos family.</text>
</comment>
<keyword evidence="5" id="KW-0862">Zinc</keyword>
<accession>A0A4U5PD42</accession>
<dbReference type="Gene3D" id="4.10.60.30">
    <property type="entry name" value="Nanos, RNA-binding domain"/>
    <property type="match status" value="1"/>
</dbReference>
<evidence type="ECO:0000256" key="7">
    <source>
        <dbReference type="ARBA" id="ARBA00022884"/>
    </source>
</evidence>
<dbReference type="InterPro" id="IPR008705">
    <property type="entry name" value="Nanos/Xcar2"/>
</dbReference>
<keyword evidence="4 8" id="KW-0863">Zinc-finger</keyword>
<dbReference type="InterPro" id="IPR024161">
    <property type="entry name" value="Znf_nanos-typ"/>
</dbReference>
<dbReference type="AlphaFoldDB" id="A0A4U5PD42"/>
<gene>
    <name evidence="11" type="ORF">L596_008641</name>
</gene>
<keyword evidence="7 8" id="KW-0694">RNA-binding</keyword>
<comment type="caution">
    <text evidence="11">The sequence shown here is derived from an EMBL/GenBank/DDBJ whole genome shotgun (WGS) entry which is preliminary data.</text>
</comment>
<evidence type="ECO:0000256" key="8">
    <source>
        <dbReference type="PROSITE-ProRule" id="PRU00855"/>
    </source>
</evidence>
<evidence type="ECO:0000313" key="12">
    <source>
        <dbReference type="Proteomes" id="UP000298663"/>
    </source>
</evidence>
<sequence>MPLDGPWIDHKPQLPNPPMKRVISPIGTPYRLMEPWEVPTTSGRHPSLAPTFCAPTGVAECSPGGSNFGSPLGSSYGSPMKPWTAHREASRRADVCRFCFKRSAKYCARYNLTAPRLDDPKEEWSHHKMRDAITNVVTCPRLRSVTCEICCATGDNAHIAKLCPKLKDPKFLAANFGRNRNVPH</sequence>
<dbReference type="EMBL" id="AZBU02000002">
    <property type="protein sequence ID" value="TKR94347.1"/>
    <property type="molecule type" value="Genomic_DNA"/>
</dbReference>
<name>A0A4U5PD42_STECR</name>
<dbReference type="STRING" id="34508.A0A4U5PD42"/>
<evidence type="ECO:0000313" key="11">
    <source>
        <dbReference type="EMBL" id="TKR94347.1"/>
    </source>
</evidence>